<dbReference type="Pfam" id="PF03811">
    <property type="entry name" value="Zn_ribbon_InsA"/>
    <property type="match status" value="1"/>
</dbReference>
<evidence type="ECO:0000256" key="4">
    <source>
        <dbReference type="ARBA" id="ARBA00023172"/>
    </source>
</evidence>
<proteinExistence type="inferred from homology"/>
<evidence type="ECO:0000313" key="7">
    <source>
        <dbReference type="EMBL" id="AXF75847.1"/>
    </source>
</evidence>
<feature type="domain" description="Insertion element IS1 protein InsA helix-turn-helix" evidence="6">
    <location>
        <begin position="43"/>
        <end position="86"/>
    </location>
</feature>
<dbReference type="PANTHER" id="PTHR33293:SF1">
    <property type="entry name" value="INSERTION ELEMENT IS1 1 PROTEIN INSB-RELATED"/>
    <property type="match status" value="1"/>
</dbReference>
<evidence type="ECO:0000259" key="6">
    <source>
        <dbReference type="Pfam" id="PF12759"/>
    </source>
</evidence>
<dbReference type="GO" id="GO:0006313">
    <property type="term" value="P:DNA transposition"/>
    <property type="evidence" value="ECO:0007669"/>
    <property type="project" value="InterPro"/>
</dbReference>
<gene>
    <name evidence="7" type="ORF">AV903_06805</name>
</gene>
<dbReference type="NCBIfam" id="NF033558">
    <property type="entry name" value="transpos_IS1"/>
    <property type="match status" value="1"/>
</dbReference>
<evidence type="ECO:0000313" key="8">
    <source>
        <dbReference type="Proteomes" id="UP000264980"/>
    </source>
</evidence>
<dbReference type="Pfam" id="PF03400">
    <property type="entry name" value="DDE_Tnp_IS1"/>
    <property type="match status" value="1"/>
</dbReference>
<name>A0A345CQY0_9GAMM</name>
<dbReference type="InterPro" id="IPR051354">
    <property type="entry name" value="Transposase_27_IS1"/>
</dbReference>
<organism evidence="7 8">
    <name type="scientific">Erwinia tracheiphila</name>
    <dbReference type="NCBI Taxonomy" id="65700"/>
    <lineage>
        <taxon>Bacteria</taxon>
        <taxon>Pseudomonadati</taxon>
        <taxon>Pseudomonadota</taxon>
        <taxon>Gammaproteobacteria</taxon>
        <taxon>Enterobacterales</taxon>
        <taxon>Erwiniaceae</taxon>
        <taxon>Erwinia</taxon>
    </lineage>
</organism>
<dbReference type="RefSeq" id="WP_233481631.1">
    <property type="nucleotide sequence ID" value="NZ_CP013970.1"/>
</dbReference>
<dbReference type="InterPro" id="IPR005063">
    <property type="entry name" value="Transposase_27"/>
</dbReference>
<reference evidence="7 8" key="1">
    <citation type="submission" date="2016-01" db="EMBL/GenBank/DDBJ databases">
        <authorList>
            <person name="Oliw E.H."/>
        </authorList>
    </citation>
    <scope>NUCLEOTIDE SEQUENCE [LARGE SCALE GENOMIC DNA]</scope>
    <source>
        <strain evidence="7 8">MDcuke</strain>
    </source>
</reference>
<evidence type="ECO:0000256" key="1">
    <source>
        <dbReference type="ARBA" id="ARBA00004091"/>
    </source>
</evidence>
<keyword evidence="4" id="KW-0233">DNA recombination</keyword>
<sequence>MAKVDVVCPQCNETHAVRCNGHSASGAQRYICKHCSKTFLLNFSYSGAKPDTHQTIVNMAMNGYGCRDTARVLVISLNTVLRHFKKFSPKQVAENIDPETEVVICCEAGEQWSYVRCKRNPRWLFYAYDRIRKRALAHVFGPRNAPTLRRLLALLSKFNIAFYMTDAWPVYKVLLSATGHVVSKKYTQRTERYNLNLRTHIKRLTRRTICFSKSEEMHDKIIGWYLTLHLLCLAYMLY</sequence>
<comment type="function">
    <text evidence="1">Absolutely required for transposition of IS1.</text>
</comment>
<dbReference type="PANTHER" id="PTHR33293">
    <property type="entry name" value="INSERTION ELEMENT IS1 1 PROTEIN INSB-RELATED"/>
    <property type="match status" value="1"/>
</dbReference>
<dbReference type="Proteomes" id="UP000264980">
    <property type="component" value="Chromosome"/>
</dbReference>
<keyword evidence="3" id="KW-0815">Transposition</keyword>
<dbReference type="InterPro" id="IPR024431">
    <property type="entry name" value="InsA_HTH_dom"/>
</dbReference>
<comment type="similarity">
    <text evidence="2">Belongs to the transposase 27 family.</text>
</comment>
<dbReference type="AlphaFoldDB" id="A0A345CQY0"/>
<dbReference type="GO" id="GO:0004803">
    <property type="term" value="F:transposase activity"/>
    <property type="evidence" value="ECO:0007669"/>
    <property type="project" value="InterPro"/>
</dbReference>
<evidence type="ECO:0000259" key="5">
    <source>
        <dbReference type="Pfam" id="PF03811"/>
    </source>
</evidence>
<protein>
    <submittedName>
        <fullName evidence="7">IS1 family transposase</fullName>
    </submittedName>
</protein>
<dbReference type="EMBL" id="CP013970">
    <property type="protein sequence ID" value="AXF75847.1"/>
    <property type="molecule type" value="Genomic_DNA"/>
</dbReference>
<feature type="domain" description="InsA N-terminal zinc ribbon" evidence="5">
    <location>
        <begin position="1"/>
        <end position="35"/>
    </location>
</feature>
<dbReference type="Pfam" id="PF12759">
    <property type="entry name" value="HTH_Tnp_IS1"/>
    <property type="match status" value="1"/>
</dbReference>
<dbReference type="InterPro" id="IPR003220">
    <property type="entry name" value="InsA_N_dom_Znf"/>
</dbReference>
<accession>A0A345CQY0</accession>
<evidence type="ECO:0000256" key="2">
    <source>
        <dbReference type="ARBA" id="ARBA00008841"/>
    </source>
</evidence>
<evidence type="ECO:0000256" key="3">
    <source>
        <dbReference type="ARBA" id="ARBA00022578"/>
    </source>
</evidence>
<dbReference type="GO" id="GO:0003677">
    <property type="term" value="F:DNA binding"/>
    <property type="evidence" value="ECO:0007669"/>
    <property type="project" value="InterPro"/>
</dbReference>